<comment type="caution">
    <text evidence="1">The sequence shown here is derived from an EMBL/GenBank/DDBJ whole genome shotgun (WGS) entry which is preliminary data.</text>
</comment>
<dbReference type="EMBL" id="AMZH03006808">
    <property type="protein sequence ID" value="RRT62891.1"/>
    <property type="molecule type" value="Genomic_DNA"/>
</dbReference>
<accession>A0A426ZG09</accession>
<evidence type="ECO:0000313" key="2">
    <source>
        <dbReference type="Proteomes" id="UP000287651"/>
    </source>
</evidence>
<dbReference type="Proteomes" id="UP000287651">
    <property type="component" value="Unassembled WGS sequence"/>
</dbReference>
<gene>
    <name evidence="1" type="ORF">B296_00007948</name>
</gene>
<name>A0A426ZG09_ENSVE</name>
<proteinExistence type="predicted"/>
<reference evidence="1 2" key="1">
    <citation type="journal article" date="2014" name="Agronomy (Basel)">
        <title>A Draft Genome Sequence for Ensete ventricosum, the Drought-Tolerant Tree Against Hunger.</title>
        <authorList>
            <person name="Harrison J."/>
            <person name="Moore K.A."/>
            <person name="Paszkiewicz K."/>
            <person name="Jones T."/>
            <person name="Grant M."/>
            <person name="Ambacheew D."/>
            <person name="Muzemil S."/>
            <person name="Studholme D.J."/>
        </authorList>
    </citation>
    <scope>NUCLEOTIDE SEQUENCE [LARGE SCALE GENOMIC DNA]</scope>
</reference>
<sequence>MPDVAPPTIKLVFDSKWCSVCSHPSLQCRTSLYGLKVLTELAPVPDDVVREVYATVMVGRPYLCKIDRAYAKLVIPMPGRSYLRLVSHSYTRSVILVSDWHAAPG</sequence>
<organism evidence="1 2">
    <name type="scientific">Ensete ventricosum</name>
    <name type="common">Abyssinian banana</name>
    <name type="synonym">Musa ensete</name>
    <dbReference type="NCBI Taxonomy" id="4639"/>
    <lineage>
        <taxon>Eukaryota</taxon>
        <taxon>Viridiplantae</taxon>
        <taxon>Streptophyta</taxon>
        <taxon>Embryophyta</taxon>
        <taxon>Tracheophyta</taxon>
        <taxon>Spermatophyta</taxon>
        <taxon>Magnoliopsida</taxon>
        <taxon>Liliopsida</taxon>
        <taxon>Zingiberales</taxon>
        <taxon>Musaceae</taxon>
        <taxon>Ensete</taxon>
    </lineage>
</organism>
<dbReference type="AlphaFoldDB" id="A0A426ZG09"/>
<protein>
    <submittedName>
        <fullName evidence="1">Uncharacterized protein</fullName>
    </submittedName>
</protein>
<evidence type="ECO:0000313" key="1">
    <source>
        <dbReference type="EMBL" id="RRT62891.1"/>
    </source>
</evidence>